<evidence type="ECO:0000313" key="2">
    <source>
        <dbReference type="EMBL" id="QLY39593.1"/>
    </source>
</evidence>
<dbReference type="EMBL" id="CP051151">
    <property type="protein sequence ID" value="QLY39593.1"/>
    <property type="molecule type" value="Genomic_DNA"/>
</dbReference>
<dbReference type="Pfam" id="PF00899">
    <property type="entry name" value="ThiF"/>
    <property type="match status" value="1"/>
</dbReference>
<dbReference type="Proteomes" id="UP000512167">
    <property type="component" value="Chromosome"/>
</dbReference>
<dbReference type="PANTHER" id="PTHR43267:SF1">
    <property type="entry name" value="TRNA THREONYLCARBAMOYLADENOSINE DEHYDRATASE"/>
    <property type="match status" value="1"/>
</dbReference>
<accession>A0A7L6N034</accession>
<dbReference type="CDD" id="cd00755">
    <property type="entry name" value="YgdL_like"/>
    <property type="match status" value="1"/>
</dbReference>
<dbReference type="InterPro" id="IPR000594">
    <property type="entry name" value="ThiF_NAD_FAD-bd"/>
</dbReference>
<dbReference type="GO" id="GO:0008641">
    <property type="term" value="F:ubiquitin-like modifier activating enzyme activity"/>
    <property type="evidence" value="ECO:0007669"/>
    <property type="project" value="InterPro"/>
</dbReference>
<organism evidence="2 3">
    <name type="scientific">Hujiaoplasma nucleasis</name>
    <dbReference type="NCBI Taxonomy" id="2725268"/>
    <lineage>
        <taxon>Bacteria</taxon>
        <taxon>Bacillati</taxon>
        <taxon>Mycoplasmatota</taxon>
        <taxon>Mollicutes</taxon>
        <taxon>Candidatus Izemoplasmatales</taxon>
        <taxon>Hujiaoplasmataceae</taxon>
        <taxon>Hujiaoplasma</taxon>
    </lineage>
</organism>
<dbReference type="Gene3D" id="3.40.50.720">
    <property type="entry name" value="NAD(P)-binding Rossmann-like Domain"/>
    <property type="match status" value="1"/>
</dbReference>
<protein>
    <submittedName>
        <fullName evidence="2">tRNA threonylcarbamoyladenosine dehydratase</fullName>
    </submittedName>
</protein>
<name>A0A7L6N034_9MOLU</name>
<dbReference type="KEGG" id="tbk:HF295_01435"/>
<evidence type="ECO:0000259" key="1">
    <source>
        <dbReference type="Pfam" id="PF00899"/>
    </source>
</evidence>
<dbReference type="SUPFAM" id="SSF69572">
    <property type="entry name" value="Activating enzymes of the ubiquitin-like proteins"/>
    <property type="match status" value="1"/>
</dbReference>
<feature type="domain" description="THIF-type NAD/FAD binding fold" evidence="1">
    <location>
        <begin position="8"/>
        <end position="224"/>
    </location>
</feature>
<reference evidence="2 3" key="1">
    <citation type="submission" date="2020-04" db="EMBL/GenBank/DDBJ databases">
        <authorList>
            <person name="Zheng R.K."/>
            <person name="Sun C.M."/>
        </authorList>
    </citation>
    <scope>NUCLEOTIDE SEQUENCE [LARGE SCALE GENOMIC DNA]</scope>
    <source>
        <strain evidence="3">zrk29</strain>
    </source>
</reference>
<dbReference type="RefSeq" id="WP_312032069.1">
    <property type="nucleotide sequence ID" value="NZ_CP051151.1"/>
</dbReference>
<dbReference type="InterPro" id="IPR045886">
    <property type="entry name" value="ThiF/MoeB/HesA"/>
</dbReference>
<evidence type="ECO:0000313" key="3">
    <source>
        <dbReference type="Proteomes" id="UP000512167"/>
    </source>
</evidence>
<dbReference type="PANTHER" id="PTHR43267">
    <property type="entry name" value="TRNA THREONYLCARBAMOYLADENOSINE DEHYDRATASE"/>
    <property type="match status" value="1"/>
</dbReference>
<dbReference type="AlphaFoldDB" id="A0A7L6N034"/>
<gene>
    <name evidence="2" type="ORF">HF295_01435</name>
</gene>
<dbReference type="InterPro" id="IPR035985">
    <property type="entry name" value="Ubiquitin-activating_enz"/>
</dbReference>
<keyword evidence="3" id="KW-1185">Reference proteome</keyword>
<dbReference type="GO" id="GO:0061504">
    <property type="term" value="P:cyclic threonylcarbamoyladenosine biosynthetic process"/>
    <property type="evidence" value="ECO:0007669"/>
    <property type="project" value="TreeGrafter"/>
</dbReference>
<dbReference type="GO" id="GO:0061503">
    <property type="term" value="F:tRNA threonylcarbamoyladenosine dehydratase"/>
    <property type="evidence" value="ECO:0007669"/>
    <property type="project" value="TreeGrafter"/>
</dbReference>
<sequence>MLFNRLENLIGHDKIEMLKHKHIVVFGLGGVGSFAAEALVRSGIGKLTLVDYDIVDITNINRQLIAKTSTIGLKKVEVFSRRAKDINPDIQIIAIDEAVNQDNVLSILNPLPDFVLDCIDDVAGKLELVKACQTKQIPLILAMGFANKFHPEMIRLSTLKKTSVCPLARSVRKLVRDHGLSLDVACVYSEEKPAQVIDKTILGSTAFCPSSAGLMMASYVINQILEGDAL</sequence>
<proteinExistence type="predicted"/>